<keyword evidence="1" id="KW-0285">Flavoprotein</keyword>
<dbReference type="InterPro" id="IPR020020">
    <property type="entry name" value="Luciferase-type_oxidoreductase"/>
</dbReference>
<dbReference type="NCBIfam" id="TIGR03571">
    <property type="entry name" value="lucif_BA3436"/>
    <property type="match status" value="1"/>
</dbReference>
<sequence>MLTPNASQQPTANHGYLKAFMPGKLTFGLFQPIEAYTGDQPTMQGQVELAQYAEQNGFSSLLFRDVPLRDPNFGDNGQIYDVWTYLGYMAAHTKEIALLTGAIVLPLRHPLHTAKAAASIDQLSNGRLLLGVASGDRVVEFPAFAVDFESRGQAFRENLEILKAVWEKQYPNIESRYGLLAGADVVPKPVSVRPPILITGFSQQNLEWVADNADGWITYPRNFEAQANLIRQWKELSKRHQGIYKPISQSFMVDLADDPDEGPSPIHLGYRLGRNLLMKYLEGTQQIGIDHIMFNLKFGKRPAKEVLQELCEFVLPQFK</sequence>
<evidence type="ECO:0000256" key="3">
    <source>
        <dbReference type="ARBA" id="ARBA00023002"/>
    </source>
</evidence>
<evidence type="ECO:0000256" key="4">
    <source>
        <dbReference type="ARBA" id="ARBA00023033"/>
    </source>
</evidence>
<evidence type="ECO:0000256" key="2">
    <source>
        <dbReference type="ARBA" id="ARBA00022643"/>
    </source>
</evidence>
<keyword evidence="7" id="KW-1185">Reference proteome</keyword>
<gene>
    <name evidence="6" type="ORF">ACFQ1Z_09745</name>
</gene>
<dbReference type="SUPFAM" id="SSF51679">
    <property type="entry name" value="Bacterial luciferase-like"/>
    <property type="match status" value="1"/>
</dbReference>
<dbReference type="PANTHER" id="PTHR30011:SF16">
    <property type="entry name" value="C2H2 FINGER DOMAIN TRANSCRIPTION FACTOR (EUROFUNG)-RELATED"/>
    <property type="match status" value="1"/>
</dbReference>
<organism evidence="6 7">
    <name type="scientific">Methylophilus luteus</name>
    <dbReference type="NCBI Taxonomy" id="640108"/>
    <lineage>
        <taxon>Bacteria</taxon>
        <taxon>Pseudomonadati</taxon>
        <taxon>Pseudomonadota</taxon>
        <taxon>Betaproteobacteria</taxon>
        <taxon>Nitrosomonadales</taxon>
        <taxon>Methylophilaceae</taxon>
        <taxon>Methylophilus</taxon>
    </lineage>
</organism>
<evidence type="ECO:0000256" key="1">
    <source>
        <dbReference type="ARBA" id="ARBA00022630"/>
    </source>
</evidence>
<dbReference type="RefSeq" id="WP_379057279.1">
    <property type="nucleotide sequence ID" value="NZ_JBHTKB010000002.1"/>
</dbReference>
<evidence type="ECO:0000259" key="5">
    <source>
        <dbReference type="Pfam" id="PF00296"/>
    </source>
</evidence>
<feature type="domain" description="Luciferase-like" evidence="5">
    <location>
        <begin position="27"/>
        <end position="240"/>
    </location>
</feature>
<dbReference type="PANTHER" id="PTHR30011">
    <property type="entry name" value="ALKANESULFONATE MONOOXYGENASE-RELATED"/>
    <property type="match status" value="1"/>
</dbReference>
<dbReference type="InterPro" id="IPR036661">
    <property type="entry name" value="Luciferase-like_sf"/>
</dbReference>
<dbReference type="EMBL" id="JBHTKB010000002">
    <property type="protein sequence ID" value="MFD0913827.1"/>
    <property type="molecule type" value="Genomic_DNA"/>
</dbReference>
<keyword evidence="4" id="KW-0503">Monooxygenase</keyword>
<accession>A0ABW3FBL1</accession>
<comment type="caution">
    <text evidence="6">The sequence shown here is derived from an EMBL/GenBank/DDBJ whole genome shotgun (WGS) entry which is preliminary data.</text>
</comment>
<name>A0ABW3FBL1_9PROT</name>
<evidence type="ECO:0000313" key="6">
    <source>
        <dbReference type="EMBL" id="MFD0913827.1"/>
    </source>
</evidence>
<dbReference type="InterPro" id="IPR011251">
    <property type="entry name" value="Luciferase-like_dom"/>
</dbReference>
<dbReference type="InterPro" id="IPR051260">
    <property type="entry name" value="Diverse_substr_monoxygenases"/>
</dbReference>
<protein>
    <submittedName>
        <fullName evidence="6">LLM class oxidoreductase</fullName>
    </submittedName>
</protein>
<keyword evidence="3" id="KW-0560">Oxidoreductase</keyword>
<keyword evidence="2" id="KW-0288">FMN</keyword>
<reference evidence="7" key="1">
    <citation type="journal article" date="2019" name="Int. J. Syst. Evol. Microbiol.">
        <title>The Global Catalogue of Microorganisms (GCM) 10K type strain sequencing project: providing services to taxonomists for standard genome sequencing and annotation.</title>
        <authorList>
            <consortium name="The Broad Institute Genomics Platform"/>
            <consortium name="The Broad Institute Genome Sequencing Center for Infectious Disease"/>
            <person name="Wu L."/>
            <person name="Ma J."/>
        </authorList>
    </citation>
    <scope>NUCLEOTIDE SEQUENCE [LARGE SCALE GENOMIC DNA]</scope>
    <source>
        <strain evidence="7">CCUG 58412</strain>
    </source>
</reference>
<evidence type="ECO:0000313" key="7">
    <source>
        <dbReference type="Proteomes" id="UP001597128"/>
    </source>
</evidence>
<dbReference type="Pfam" id="PF00296">
    <property type="entry name" value="Bac_luciferase"/>
    <property type="match status" value="1"/>
</dbReference>
<proteinExistence type="predicted"/>
<dbReference type="Proteomes" id="UP001597128">
    <property type="component" value="Unassembled WGS sequence"/>
</dbReference>
<dbReference type="Gene3D" id="3.20.20.30">
    <property type="entry name" value="Luciferase-like domain"/>
    <property type="match status" value="1"/>
</dbReference>